<feature type="domain" description="Glycosyltransferase subfamily 4-like N-terminal" evidence="4">
    <location>
        <begin position="21"/>
        <end position="221"/>
    </location>
</feature>
<dbReference type="InterPro" id="IPR001296">
    <property type="entry name" value="Glyco_trans_1"/>
</dbReference>
<evidence type="ECO:0000256" key="2">
    <source>
        <dbReference type="ARBA" id="ARBA00022679"/>
    </source>
</evidence>
<dbReference type="InterPro" id="IPR028098">
    <property type="entry name" value="Glyco_trans_4-like_N"/>
</dbReference>
<dbReference type="InterPro" id="IPR050194">
    <property type="entry name" value="Glycosyltransferase_grp1"/>
</dbReference>
<dbReference type="EMBL" id="CP019606">
    <property type="protein sequence ID" value="AQP46986.1"/>
    <property type="molecule type" value="Genomic_DNA"/>
</dbReference>
<dbReference type="Proteomes" id="UP000188145">
    <property type="component" value="Chromosome"/>
</dbReference>
<dbReference type="Pfam" id="PF00534">
    <property type="entry name" value="Glycos_transf_1"/>
    <property type="match status" value="1"/>
</dbReference>
<reference evidence="6" key="1">
    <citation type="submission" date="2017-02" db="EMBL/GenBank/DDBJ databases">
        <title>Tessaracoccus aquaemaris sp. nov., isolated from the intestine of a Korean rockfish, Sebastes schlegelii, in a marine aquaculture pond.</title>
        <authorList>
            <person name="Tak E.J."/>
            <person name="Bae J.-W."/>
        </authorList>
    </citation>
    <scope>NUCLEOTIDE SEQUENCE [LARGE SCALE GENOMIC DNA]</scope>
    <source>
        <strain evidence="6">NSG39</strain>
    </source>
</reference>
<evidence type="ECO:0000259" key="3">
    <source>
        <dbReference type="Pfam" id="PF00534"/>
    </source>
</evidence>
<evidence type="ECO:0000259" key="4">
    <source>
        <dbReference type="Pfam" id="PF13439"/>
    </source>
</evidence>
<dbReference type="AlphaFoldDB" id="A0A1Q2CLK1"/>
<keyword evidence="1" id="KW-0328">Glycosyltransferase</keyword>
<dbReference type="PANTHER" id="PTHR45947:SF3">
    <property type="entry name" value="SULFOQUINOVOSYL TRANSFERASE SQD2"/>
    <property type="match status" value="1"/>
</dbReference>
<feature type="domain" description="Glycosyl transferase family 1" evidence="3">
    <location>
        <begin position="239"/>
        <end position="340"/>
    </location>
</feature>
<dbReference type="STRING" id="1332264.BW730_05100"/>
<accession>A0A1Q2CLK1</accession>
<dbReference type="GO" id="GO:0016757">
    <property type="term" value="F:glycosyltransferase activity"/>
    <property type="evidence" value="ECO:0007669"/>
    <property type="project" value="UniProtKB-KW"/>
</dbReference>
<keyword evidence="6" id="KW-1185">Reference proteome</keyword>
<evidence type="ECO:0000313" key="6">
    <source>
        <dbReference type="Proteomes" id="UP000188145"/>
    </source>
</evidence>
<evidence type="ECO:0000256" key="1">
    <source>
        <dbReference type="ARBA" id="ARBA00022676"/>
    </source>
</evidence>
<gene>
    <name evidence="5" type="ORF">BW730_05100</name>
</gene>
<evidence type="ECO:0000313" key="5">
    <source>
        <dbReference type="EMBL" id="AQP46986.1"/>
    </source>
</evidence>
<protein>
    <recommendedName>
        <fullName evidence="7">Glycosyltransferase subfamily 4-like N-terminal domain-containing protein</fullName>
    </recommendedName>
</protein>
<dbReference type="Gene3D" id="3.40.50.2000">
    <property type="entry name" value="Glycogen Phosphorylase B"/>
    <property type="match status" value="2"/>
</dbReference>
<sequence length="416" mass="45483">MGPGEPAHRDHHRRLLPGLRGIGRSVQTQLEELTAMGHEVTLIAPDRHLQKPRLGRIIECPTIYLEGLPAHLSVLHCSDRRAKLISSVADFDVVHSQTERGALVLGARIARLQNIPHLHTFHANIAGTHQTVRGAFFGTLSYRLLVLPALRGATQQDTPPAKLPSARHETGGLAARTDWKSFAQIAQRVDAYTVPSPFMRDLIDEAAGERLPSYVVPTGYNRGMLDAIGETQREREGPRVRFLSIGRLAKEKRLDVLIKAFRAADLPDAELVIVGDGDQRDPLKRLAAGADNIDFRWHLSSLSAIAYELVNADALVLSSYRFDSQGLVISEAVAAGLPVMYCDGRLTVGTSPESALLTGPDVKSMARGFVAMMDPAKRRAMSAASAKLLPDLSPERTAERYVAAYHDLIEERTTSG</sequence>
<dbReference type="GO" id="GO:1901137">
    <property type="term" value="P:carbohydrate derivative biosynthetic process"/>
    <property type="evidence" value="ECO:0007669"/>
    <property type="project" value="UniProtKB-ARBA"/>
</dbReference>
<dbReference type="Pfam" id="PF13439">
    <property type="entry name" value="Glyco_transf_4"/>
    <property type="match status" value="1"/>
</dbReference>
<name>A0A1Q2CLK1_9ACTN</name>
<organism evidence="5 6">
    <name type="scientific">Tessaracoccus aquimaris</name>
    <dbReference type="NCBI Taxonomy" id="1332264"/>
    <lineage>
        <taxon>Bacteria</taxon>
        <taxon>Bacillati</taxon>
        <taxon>Actinomycetota</taxon>
        <taxon>Actinomycetes</taxon>
        <taxon>Propionibacteriales</taxon>
        <taxon>Propionibacteriaceae</taxon>
        <taxon>Tessaracoccus</taxon>
    </lineage>
</organism>
<dbReference type="KEGG" id="tes:BW730_05100"/>
<proteinExistence type="predicted"/>
<keyword evidence="2" id="KW-0808">Transferase</keyword>
<evidence type="ECO:0008006" key="7">
    <source>
        <dbReference type="Google" id="ProtNLM"/>
    </source>
</evidence>
<dbReference type="SUPFAM" id="SSF53756">
    <property type="entry name" value="UDP-Glycosyltransferase/glycogen phosphorylase"/>
    <property type="match status" value="1"/>
</dbReference>
<dbReference type="PANTHER" id="PTHR45947">
    <property type="entry name" value="SULFOQUINOVOSYL TRANSFERASE SQD2"/>
    <property type="match status" value="1"/>
</dbReference>